<evidence type="ECO:0000313" key="3">
    <source>
        <dbReference type="Proteomes" id="UP000016935"/>
    </source>
</evidence>
<reference evidence="2 3" key="1">
    <citation type="journal article" date="2012" name="PLoS Pathog.">
        <title>Diverse lifestyles and strategies of plant pathogenesis encoded in the genomes of eighteen Dothideomycetes fungi.</title>
        <authorList>
            <person name="Ohm R.A."/>
            <person name="Feau N."/>
            <person name="Henrissat B."/>
            <person name="Schoch C.L."/>
            <person name="Horwitz B.A."/>
            <person name="Barry K.W."/>
            <person name="Condon B.J."/>
            <person name="Copeland A.C."/>
            <person name="Dhillon B."/>
            <person name="Glaser F."/>
            <person name="Hesse C.N."/>
            <person name="Kosti I."/>
            <person name="LaButti K."/>
            <person name="Lindquist E.A."/>
            <person name="Lucas S."/>
            <person name="Salamov A.A."/>
            <person name="Bradshaw R.E."/>
            <person name="Ciuffetti L."/>
            <person name="Hamelin R.C."/>
            <person name="Kema G.H.J."/>
            <person name="Lawrence C."/>
            <person name="Scott J.A."/>
            <person name="Spatafora J.W."/>
            <person name="Turgeon B.G."/>
            <person name="de Wit P.J.G.M."/>
            <person name="Zhong S."/>
            <person name="Goodwin S.B."/>
            <person name="Grigoriev I.V."/>
        </authorList>
    </citation>
    <scope>NUCLEOTIDE SEQUENCE [LARGE SCALE GENOMIC DNA]</scope>
    <source>
        <strain evidence="3">28A</strain>
    </source>
</reference>
<name>R0KS70_EXST2</name>
<evidence type="ECO:0000256" key="1">
    <source>
        <dbReference type="SAM" id="MobiDB-lite"/>
    </source>
</evidence>
<feature type="region of interest" description="Disordered" evidence="1">
    <location>
        <begin position="1"/>
        <end position="50"/>
    </location>
</feature>
<dbReference type="HOGENOM" id="CLU_2279232_0_0_1"/>
<dbReference type="Proteomes" id="UP000016935">
    <property type="component" value="Unassembled WGS sequence"/>
</dbReference>
<accession>R0KS70</accession>
<dbReference type="RefSeq" id="XP_008020879.1">
    <property type="nucleotide sequence ID" value="XM_008022688.1"/>
</dbReference>
<keyword evidence="3" id="KW-1185">Reference proteome</keyword>
<protein>
    <submittedName>
        <fullName evidence="2">Uncharacterized protein</fullName>
    </submittedName>
</protein>
<dbReference type="EMBL" id="KB908481">
    <property type="protein sequence ID" value="EOA91834.1"/>
    <property type="molecule type" value="Genomic_DNA"/>
</dbReference>
<feature type="compositionally biased region" description="Polar residues" evidence="1">
    <location>
        <begin position="9"/>
        <end position="24"/>
    </location>
</feature>
<organism evidence="2 3">
    <name type="scientific">Exserohilum turcicum (strain 28A)</name>
    <name type="common">Northern leaf blight fungus</name>
    <name type="synonym">Setosphaeria turcica</name>
    <dbReference type="NCBI Taxonomy" id="671987"/>
    <lineage>
        <taxon>Eukaryota</taxon>
        <taxon>Fungi</taxon>
        <taxon>Dikarya</taxon>
        <taxon>Ascomycota</taxon>
        <taxon>Pezizomycotina</taxon>
        <taxon>Dothideomycetes</taxon>
        <taxon>Pleosporomycetidae</taxon>
        <taxon>Pleosporales</taxon>
        <taxon>Pleosporineae</taxon>
        <taxon>Pleosporaceae</taxon>
        <taxon>Exserohilum</taxon>
    </lineage>
</organism>
<reference evidence="2 3" key="2">
    <citation type="journal article" date="2013" name="PLoS Genet.">
        <title>Comparative genome structure, secondary metabolite, and effector coding capacity across Cochliobolus pathogens.</title>
        <authorList>
            <person name="Condon B.J."/>
            <person name="Leng Y."/>
            <person name="Wu D."/>
            <person name="Bushley K.E."/>
            <person name="Ohm R.A."/>
            <person name="Otillar R."/>
            <person name="Martin J."/>
            <person name="Schackwitz W."/>
            <person name="Grimwood J."/>
            <person name="MohdZainudin N."/>
            <person name="Xue C."/>
            <person name="Wang R."/>
            <person name="Manning V.A."/>
            <person name="Dhillon B."/>
            <person name="Tu Z.J."/>
            <person name="Steffenson B.J."/>
            <person name="Salamov A."/>
            <person name="Sun H."/>
            <person name="Lowry S."/>
            <person name="LaButti K."/>
            <person name="Han J."/>
            <person name="Copeland A."/>
            <person name="Lindquist E."/>
            <person name="Barry K."/>
            <person name="Schmutz J."/>
            <person name="Baker S.E."/>
            <person name="Ciuffetti L.M."/>
            <person name="Grigoriev I.V."/>
            <person name="Zhong S."/>
            <person name="Turgeon B.G."/>
        </authorList>
    </citation>
    <scope>NUCLEOTIDE SEQUENCE [LARGE SCALE GENOMIC DNA]</scope>
    <source>
        <strain evidence="3">28A</strain>
    </source>
</reference>
<dbReference type="AlphaFoldDB" id="R0KS70"/>
<proteinExistence type="predicted"/>
<gene>
    <name evidence="2" type="ORF">SETTUDRAFT_162402</name>
</gene>
<dbReference type="GeneID" id="19398383"/>
<evidence type="ECO:0000313" key="2">
    <source>
        <dbReference type="EMBL" id="EOA91834.1"/>
    </source>
</evidence>
<sequence length="102" mass="10980">MHCLILPPSTLTLISPQSSETGSPETRDCYAGPRPSGVFSHGRQPSGTPYADSMPLSHVASHPAAITYCCIGCARRLKLASQVAESSRKREPILVRDERTST</sequence>